<sequence>MADLSEVGQHFLMGLRPTTSLHKDDKHMLATLKPLGIVLFRDNFLQDAPYDEWFPAYQSLLNEVAAALGRDDFVVSIDHEGGRVCRPPEPVTQYDYARNWVDKAENVGVAVGRELASMGINLNFAPVLDIDSNPDNPVIGPRAFGTTPEDVVKAGLTFARAMEGEGVVACAKHYPGHGDTAQDSHYELPVVNTLAGERNIRELVPFKAAIEAGMQMIMTSHVMIPDIDPDFPATLSSRIVREELRGRFGYDGVVISDDTGMRAMDSYFKDPSVAADFFASGHDILMICSYWADTDRALGLAEHLIKAKKSASYAQGILAPSEQRLARFRETLPKNTPKHMPPEFWAAHKEVAPLFAGERAVIVR</sequence>
<dbReference type="InterPro" id="IPR050226">
    <property type="entry name" value="NagZ_Beta-hexosaminidase"/>
</dbReference>
<dbReference type="InterPro" id="IPR001764">
    <property type="entry name" value="Glyco_hydro_3_N"/>
</dbReference>
<reference evidence="7" key="1">
    <citation type="submission" date="2022-10" db="EMBL/GenBank/DDBJ databases">
        <authorList>
            <person name="Yue Y."/>
        </authorList>
    </citation>
    <scope>NUCLEOTIDE SEQUENCE</scope>
    <source>
        <strain evidence="7">Z654</strain>
    </source>
</reference>
<dbReference type="InterPro" id="IPR036962">
    <property type="entry name" value="Glyco_hydro_3_N_sf"/>
</dbReference>
<evidence type="ECO:0000256" key="1">
    <source>
        <dbReference type="ARBA" id="ARBA00001231"/>
    </source>
</evidence>
<protein>
    <recommendedName>
        <fullName evidence="3">beta-N-acetylhexosaminidase</fullName>
        <ecNumber evidence="3">3.2.1.52</ecNumber>
    </recommendedName>
</protein>
<evidence type="ECO:0000256" key="5">
    <source>
        <dbReference type="ARBA" id="ARBA00023295"/>
    </source>
</evidence>
<dbReference type="RefSeq" id="WP_263951875.1">
    <property type="nucleotide sequence ID" value="NZ_JAOYFC010000001.1"/>
</dbReference>
<evidence type="ECO:0000256" key="3">
    <source>
        <dbReference type="ARBA" id="ARBA00012663"/>
    </source>
</evidence>
<dbReference type="Pfam" id="PF00933">
    <property type="entry name" value="Glyco_hydro_3"/>
    <property type="match status" value="1"/>
</dbReference>
<dbReference type="AlphaFoldDB" id="A0AAE3IW26"/>
<comment type="similarity">
    <text evidence="2">Belongs to the glycosyl hydrolase 3 family.</text>
</comment>
<dbReference type="Proteomes" id="UP001208041">
    <property type="component" value="Unassembled WGS sequence"/>
</dbReference>
<evidence type="ECO:0000313" key="8">
    <source>
        <dbReference type="Proteomes" id="UP001208041"/>
    </source>
</evidence>
<dbReference type="EC" id="3.2.1.52" evidence="3"/>
<evidence type="ECO:0000259" key="6">
    <source>
        <dbReference type="Pfam" id="PF00933"/>
    </source>
</evidence>
<keyword evidence="4" id="KW-0378">Hydrolase</keyword>
<organism evidence="7 8">
    <name type="scientific">Halocynthiibacter halioticoli</name>
    <dbReference type="NCBI Taxonomy" id="2986804"/>
    <lineage>
        <taxon>Bacteria</taxon>
        <taxon>Pseudomonadati</taxon>
        <taxon>Pseudomonadota</taxon>
        <taxon>Alphaproteobacteria</taxon>
        <taxon>Rhodobacterales</taxon>
        <taxon>Paracoccaceae</taxon>
        <taxon>Halocynthiibacter</taxon>
    </lineage>
</organism>
<keyword evidence="5" id="KW-0326">Glycosidase</keyword>
<comment type="catalytic activity">
    <reaction evidence="1">
        <text>Hydrolysis of terminal non-reducing N-acetyl-D-hexosamine residues in N-acetyl-beta-D-hexosaminides.</text>
        <dbReference type="EC" id="3.2.1.52"/>
    </reaction>
</comment>
<dbReference type="GO" id="GO:0004563">
    <property type="term" value="F:beta-N-acetylhexosaminidase activity"/>
    <property type="evidence" value="ECO:0007669"/>
    <property type="project" value="UniProtKB-EC"/>
</dbReference>
<dbReference type="EMBL" id="JAOYFC010000001">
    <property type="protein sequence ID" value="MCV6823044.1"/>
    <property type="molecule type" value="Genomic_DNA"/>
</dbReference>
<evidence type="ECO:0000256" key="4">
    <source>
        <dbReference type="ARBA" id="ARBA00022801"/>
    </source>
</evidence>
<evidence type="ECO:0000313" key="7">
    <source>
        <dbReference type="EMBL" id="MCV6823044.1"/>
    </source>
</evidence>
<accession>A0AAE3IW26</accession>
<feature type="domain" description="Glycoside hydrolase family 3 N-terminal" evidence="6">
    <location>
        <begin position="26"/>
        <end position="301"/>
    </location>
</feature>
<dbReference type="GO" id="GO:0009254">
    <property type="term" value="P:peptidoglycan turnover"/>
    <property type="evidence" value="ECO:0007669"/>
    <property type="project" value="TreeGrafter"/>
</dbReference>
<gene>
    <name evidence="7" type="ORF">OH136_00630</name>
</gene>
<evidence type="ECO:0000256" key="2">
    <source>
        <dbReference type="ARBA" id="ARBA00005336"/>
    </source>
</evidence>
<comment type="caution">
    <text evidence="7">The sequence shown here is derived from an EMBL/GenBank/DDBJ whole genome shotgun (WGS) entry which is preliminary data.</text>
</comment>
<name>A0AAE3IW26_9RHOB</name>
<dbReference type="Gene3D" id="3.20.20.300">
    <property type="entry name" value="Glycoside hydrolase, family 3, N-terminal domain"/>
    <property type="match status" value="1"/>
</dbReference>
<keyword evidence="8" id="KW-1185">Reference proteome</keyword>
<dbReference type="GO" id="GO:0005975">
    <property type="term" value="P:carbohydrate metabolic process"/>
    <property type="evidence" value="ECO:0007669"/>
    <property type="project" value="InterPro"/>
</dbReference>
<dbReference type="PANTHER" id="PTHR30480:SF13">
    <property type="entry name" value="BETA-HEXOSAMINIDASE"/>
    <property type="match status" value="1"/>
</dbReference>
<dbReference type="PANTHER" id="PTHR30480">
    <property type="entry name" value="BETA-HEXOSAMINIDASE-RELATED"/>
    <property type="match status" value="1"/>
</dbReference>
<dbReference type="SUPFAM" id="SSF51445">
    <property type="entry name" value="(Trans)glycosidases"/>
    <property type="match status" value="1"/>
</dbReference>
<dbReference type="InterPro" id="IPR017853">
    <property type="entry name" value="GH"/>
</dbReference>
<proteinExistence type="inferred from homology"/>